<keyword evidence="3 4" id="KW-0408">Iron</keyword>
<name>A0A9D1WAB5_9SPHI</name>
<dbReference type="AlphaFoldDB" id="A0A9D1WAB5"/>
<reference evidence="6" key="2">
    <citation type="submission" date="2021-04" db="EMBL/GenBank/DDBJ databases">
        <authorList>
            <person name="Gilroy R."/>
        </authorList>
    </citation>
    <scope>NUCLEOTIDE SEQUENCE</scope>
    <source>
        <strain evidence="6">1719</strain>
    </source>
</reference>
<dbReference type="GO" id="GO:0020037">
    <property type="term" value="F:heme binding"/>
    <property type="evidence" value="ECO:0007669"/>
    <property type="project" value="InterPro"/>
</dbReference>
<evidence type="ECO:0000256" key="4">
    <source>
        <dbReference type="PROSITE-ProRule" id="PRU00433"/>
    </source>
</evidence>
<dbReference type="InterPro" id="IPR036909">
    <property type="entry name" value="Cyt_c-like_dom_sf"/>
</dbReference>
<accession>A0A9D1WAB5</accession>
<feature type="domain" description="Cytochrome c" evidence="5">
    <location>
        <begin position="35"/>
        <end position="96"/>
    </location>
</feature>
<sequence>MNNGRIGIVLLVLFGFITLIGSCQQGNKVSIKTAQYAVNGQKLYIQHCENCHGSKGEGLGKLYPPLTDSLFFSEYRSALPCIIKNGMNSPIVIHGE</sequence>
<comment type="caution">
    <text evidence="6">The sequence shown here is derived from an EMBL/GenBank/DDBJ whole genome shotgun (WGS) entry which is preliminary data.</text>
</comment>
<evidence type="ECO:0000313" key="7">
    <source>
        <dbReference type="Proteomes" id="UP000824156"/>
    </source>
</evidence>
<evidence type="ECO:0000313" key="6">
    <source>
        <dbReference type="EMBL" id="HIX55368.1"/>
    </source>
</evidence>
<keyword evidence="2 4" id="KW-0479">Metal-binding</keyword>
<dbReference type="GO" id="GO:0009055">
    <property type="term" value="F:electron transfer activity"/>
    <property type="evidence" value="ECO:0007669"/>
    <property type="project" value="InterPro"/>
</dbReference>
<gene>
    <name evidence="6" type="ORF">H9853_10095</name>
</gene>
<protein>
    <submittedName>
        <fullName evidence="6">C-type cytochrome</fullName>
    </submittedName>
</protein>
<dbReference type="EMBL" id="DXEZ01000279">
    <property type="protein sequence ID" value="HIX55368.1"/>
    <property type="molecule type" value="Genomic_DNA"/>
</dbReference>
<organism evidence="6 7">
    <name type="scientific">Candidatus Sphingobacterium stercoripullorum</name>
    <dbReference type="NCBI Taxonomy" id="2838759"/>
    <lineage>
        <taxon>Bacteria</taxon>
        <taxon>Pseudomonadati</taxon>
        <taxon>Bacteroidota</taxon>
        <taxon>Sphingobacteriia</taxon>
        <taxon>Sphingobacteriales</taxon>
        <taxon>Sphingobacteriaceae</taxon>
        <taxon>Sphingobacterium</taxon>
    </lineage>
</organism>
<feature type="non-terminal residue" evidence="6">
    <location>
        <position position="96"/>
    </location>
</feature>
<evidence type="ECO:0000256" key="3">
    <source>
        <dbReference type="ARBA" id="ARBA00023004"/>
    </source>
</evidence>
<dbReference type="InterPro" id="IPR009056">
    <property type="entry name" value="Cyt_c-like_dom"/>
</dbReference>
<keyword evidence="1 4" id="KW-0349">Heme</keyword>
<dbReference type="PROSITE" id="PS51257">
    <property type="entry name" value="PROKAR_LIPOPROTEIN"/>
    <property type="match status" value="1"/>
</dbReference>
<dbReference type="Gene3D" id="1.10.760.10">
    <property type="entry name" value="Cytochrome c-like domain"/>
    <property type="match status" value="1"/>
</dbReference>
<dbReference type="PROSITE" id="PS51007">
    <property type="entry name" value="CYTC"/>
    <property type="match status" value="1"/>
</dbReference>
<reference evidence="6" key="1">
    <citation type="journal article" date="2021" name="PeerJ">
        <title>Extensive microbial diversity within the chicken gut microbiome revealed by metagenomics and culture.</title>
        <authorList>
            <person name="Gilroy R."/>
            <person name="Ravi A."/>
            <person name="Getino M."/>
            <person name="Pursley I."/>
            <person name="Horton D.L."/>
            <person name="Alikhan N.F."/>
            <person name="Baker D."/>
            <person name="Gharbi K."/>
            <person name="Hall N."/>
            <person name="Watson M."/>
            <person name="Adriaenssens E.M."/>
            <person name="Foster-Nyarko E."/>
            <person name="Jarju S."/>
            <person name="Secka A."/>
            <person name="Antonio M."/>
            <person name="Oren A."/>
            <person name="Chaudhuri R.R."/>
            <person name="La Ragione R."/>
            <person name="Hildebrand F."/>
            <person name="Pallen M.J."/>
        </authorList>
    </citation>
    <scope>NUCLEOTIDE SEQUENCE</scope>
    <source>
        <strain evidence="6">1719</strain>
    </source>
</reference>
<evidence type="ECO:0000256" key="1">
    <source>
        <dbReference type="ARBA" id="ARBA00022617"/>
    </source>
</evidence>
<dbReference type="Proteomes" id="UP000824156">
    <property type="component" value="Unassembled WGS sequence"/>
</dbReference>
<dbReference type="SUPFAM" id="SSF46626">
    <property type="entry name" value="Cytochrome c"/>
    <property type="match status" value="1"/>
</dbReference>
<dbReference type="GO" id="GO:0046872">
    <property type="term" value="F:metal ion binding"/>
    <property type="evidence" value="ECO:0007669"/>
    <property type="project" value="UniProtKB-KW"/>
</dbReference>
<proteinExistence type="predicted"/>
<evidence type="ECO:0000259" key="5">
    <source>
        <dbReference type="PROSITE" id="PS51007"/>
    </source>
</evidence>
<evidence type="ECO:0000256" key="2">
    <source>
        <dbReference type="ARBA" id="ARBA00022723"/>
    </source>
</evidence>
<dbReference type="Pfam" id="PF00034">
    <property type="entry name" value="Cytochrom_C"/>
    <property type="match status" value="1"/>
</dbReference>